<dbReference type="VEuPathDB" id="PiroplasmaDB:BEWA_042000"/>
<dbReference type="GeneID" id="15807610"/>
<name>L1LFF1_THEEQ</name>
<dbReference type="Proteomes" id="UP000031512">
    <property type="component" value="Unassembled WGS sequence"/>
</dbReference>
<dbReference type="STRING" id="1537102.L1LFF1"/>
<comment type="caution">
    <text evidence="2">The sequence shown here is derived from an EMBL/GenBank/DDBJ whole genome shotgun (WGS) entry which is preliminary data.</text>
</comment>
<gene>
    <name evidence="2" type="ORF">BEWA_042000</name>
</gene>
<reference evidence="2 3" key="1">
    <citation type="journal article" date="2012" name="BMC Genomics">
        <title>Comparative genomic analysis and phylogenetic position of Theileria equi.</title>
        <authorList>
            <person name="Kappmeyer L.S."/>
            <person name="Thiagarajan M."/>
            <person name="Herndon D.R."/>
            <person name="Ramsay J.D."/>
            <person name="Caler E."/>
            <person name="Djikeng A."/>
            <person name="Gillespie J.J."/>
            <person name="Lau A.O."/>
            <person name="Roalson E.H."/>
            <person name="Silva J.C."/>
            <person name="Silva M.G."/>
            <person name="Suarez C.E."/>
            <person name="Ueti M.W."/>
            <person name="Nene V.M."/>
            <person name="Mealey R.H."/>
            <person name="Knowles D.P."/>
            <person name="Brayton K.A."/>
        </authorList>
    </citation>
    <scope>NUCLEOTIDE SEQUENCE [LARGE SCALE GENOMIC DNA]</scope>
    <source>
        <strain evidence="2 3">WA</strain>
    </source>
</reference>
<dbReference type="AlphaFoldDB" id="L1LFF1"/>
<accession>L1LFF1</accession>
<evidence type="ECO:0000313" key="2">
    <source>
        <dbReference type="EMBL" id="EKX74162.1"/>
    </source>
</evidence>
<evidence type="ECO:0000313" key="3">
    <source>
        <dbReference type="Proteomes" id="UP000031512"/>
    </source>
</evidence>
<sequence length="419" mass="45791">MANEEVIIKLLQKPKGDPPAAKEYNGGGNGVTIKVKRTTHPPGSDFYRYEHRADNGGKFTLLEILDDNGKKINLPKVKNVPELPKNNVNSVSAYYWKHDNENPSKVLVVGVTTESDGTKYYAKSSGSPKWHRFNFSSPPKQSLPPEDLEKKLDDFNCKRNKAVTIDLYYVVSKDGIKNGKGTQYCCYNHYHRGAEKVTVTPVTIPCAQCGHNASSISYQKHSISDSRYSIAAIKYNEGGQYSGKKKSIKLTGLDFPTSDVESIYALYSNKTKEPVLIYLYSPKSNAKGWYHKGTQDSKPWTEIPNLKDITPEIINNCKEDNWSKLKGALESVGCGPNPGDTHPQLASHFTANIPKPFSALFPKLAAEAQLQAVSSDDESPGDNTTAIIGGAVGGTIGTGLIGVAAWKGPALLAQLIARL</sequence>
<evidence type="ECO:0000256" key="1">
    <source>
        <dbReference type="SAM" id="MobiDB-lite"/>
    </source>
</evidence>
<keyword evidence="3" id="KW-1185">Reference proteome</keyword>
<dbReference type="KEGG" id="beq:BEWA_042000"/>
<dbReference type="RefSeq" id="XP_004833614.1">
    <property type="nucleotide sequence ID" value="XM_004833557.1"/>
</dbReference>
<feature type="region of interest" description="Disordered" evidence="1">
    <location>
        <begin position="15"/>
        <end position="35"/>
    </location>
</feature>
<protein>
    <submittedName>
        <fullName evidence="2">Uncharacterized protein</fullName>
    </submittedName>
</protein>
<proteinExistence type="predicted"/>
<organism evidence="2 3">
    <name type="scientific">Theileria equi strain WA</name>
    <dbReference type="NCBI Taxonomy" id="1537102"/>
    <lineage>
        <taxon>Eukaryota</taxon>
        <taxon>Sar</taxon>
        <taxon>Alveolata</taxon>
        <taxon>Apicomplexa</taxon>
        <taxon>Aconoidasida</taxon>
        <taxon>Piroplasmida</taxon>
        <taxon>Theileriidae</taxon>
        <taxon>Theileria</taxon>
    </lineage>
</organism>
<dbReference type="EMBL" id="ACOU01000002">
    <property type="protein sequence ID" value="EKX74162.1"/>
    <property type="molecule type" value="Genomic_DNA"/>
</dbReference>